<dbReference type="WBParaSite" id="nRc.2.0.1.t23244-RA">
    <property type="protein sequence ID" value="nRc.2.0.1.t23244-RA"/>
    <property type="gene ID" value="nRc.2.0.1.g23244"/>
</dbReference>
<evidence type="ECO:0000313" key="1">
    <source>
        <dbReference type="Proteomes" id="UP000887565"/>
    </source>
</evidence>
<accession>A0A915J9T8</accession>
<organism evidence="1 2">
    <name type="scientific">Romanomermis culicivorax</name>
    <name type="common">Nematode worm</name>
    <dbReference type="NCBI Taxonomy" id="13658"/>
    <lineage>
        <taxon>Eukaryota</taxon>
        <taxon>Metazoa</taxon>
        <taxon>Ecdysozoa</taxon>
        <taxon>Nematoda</taxon>
        <taxon>Enoplea</taxon>
        <taxon>Dorylaimia</taxon>
        <taxon>Mermithida</taxon>
        <taxon>Mermithoidea</taxon>
        <taxon>Mermithidae</taxon>
        <taxon>Romanomermis</taxon>
    </lineage>
</organism>
<name>A0A915J9T8_ROMCU</name>
<evidence type="ECO:0000313" key="2">
    <source>
        <dbReference type="WBParaSite" id="nRc.2.0.1.t23244-RA"/>
    </source>
</evidence>
<sequence>MRKGAQNGQQAPRGQLSHTEGHIEYGRMQHQQNNQFLFMDDYNIQRVVQVHMLDQWFKPTFGYWPANPKEPILIDMGNVSQLLEYVQEQSYGMADYLLMQMQVFDHDRMEPKQINTKNRDPGKGFACSIRPWTNNLPQHGNHMIEPKIDPIGHQWQRHIPQDKRARGPGAPLADSKPRKTLLGILQNGCPTCIPKRFNTIANGCKAEEAFQATIERKKFLENKGYFLREKWECDLRKELKTLLSIYQKKDIHYILASVTKSLMQVGTGIRKKQDNPNPRRCRPGGRLCRLTDCSVWPTVPGGRL</sequence>
<proteinExistence type="predicted"/>
<reference evidence="2" key="1">
    <citation type="submission" date="2022-11" db="UniProtKB">
        <authorList>
            <consortium name="WormBaseParasite"/>
        </authorList>
    </citation>
    <scope>IDENTIFICATION</scope>
</reference>
<dbReference type="Proteomes" id="UP000887565">
    <property type="component" value="Unplaced"/>
</dbReference>
<protein>
    <submittedName>
        <fullName evidence="2">Uncharacterized protein</fullName>
    </submittedName>
</protein>
<keyword evidence="1" id="KW-1185">Reference proteome</keyword>
<dbReference type="AlphaFoldDB" id="A0A915J9T8"/>